<dbReference type="EMBL" id="MFFX01000005">
    <property type="protein sequence ID" value="OGF19898.1"/>
    <property type="molecule type" value="Genomic_DNA"/>
</dbReference>
<sequence length="244" mass="28057">MISAKELEQFGLSDKEAKVYLAALQLGRASVQNIAQKADIHRVSVYDILEKLARQGLISQTIQGKKRLFVATKPEKIQADLENKREVFSKLLPELKALENVSRQKPKVTYFEGREEFWQAYFDRIRHESELKENLVYGSSEKILGAYPEEYKKFTKERMVKGIKVKLIVEQSSFGREEKRKGEEELREVKFLPTDMKLKTGTIVYGDRVMIVSWGSLSVVIIEDADYAANQKTVFNLLWGSLTS</sequence>
<dbReference type="InterPro" id="IPR011991">
    <property type="entry name" value="ArsR-like_HTH"/>
</dbReference>
<dbReference type="Gene3D" id="1.10.10.10">
    <property type="entry name" value="Winged helix-like DNA-binding domain superfamily/Winged helix DNA-binding domain"/>
    <property type="match status" value="1"/>
</dbReference>
<dbReference type="PANTHER" id="PTHR34293">
    <property type="entry name" value="HTH-TYPE TRANSCRIPTIONAL REGULATOR TRMBL2"/>
    <property type="match status" value="1"/>
</dbReference>
<dbReference type="Pfam" id="PF01978">
    <property type="entry name" value="TrmB"/>
    <property type="match status" value="1"/>
</dbReference>
<dbReference type="SUPFAM" id="SSF46785">
    <property type="entry name" value="Winged helix' DNA-binding domain"/>
    <property type="match status" value="1"/>
</dbReference>
<proteinExistence type="predicted"/>
<accession>A0A1F5RZQ0</accession>
<name>A0A1F5RZQ0_9BACT</name>
<dbReference type="CDD" id="cd00090">
    <property type="entry name" value="HTH_ARSR"/>
    <property type="match status" value="1"/>
</dbReference>
<dbReference type="Proteomes" id="UP000178682">
    <property type="component" value="Unassembled WGS sequence"/>
</dbReference>
<dbReference type="InterPro" id="IPR036388">
    <property type="entry name" value="WH-like_DNA-bd_sf"/>
</dbReference>
<dbReference type="InterPro" id="IPR051797">
    <property type="entry name" value="TrmB-like"/>
</dbReference>
<evidence type="ECO:0000313" key="3">
    <source>
        <dbReference type="Proteomes" id="UP000178682"/>
    </source>
</evidence>
<dbReference type="InterPro" id="IPR002831">
    <property type="entry name" value="Tscrpt_reg_TrmB_N"/>
</dbReference>
<gene>
    <name evidence="2" type="ORF">A3G56_03340</name>
</gene>
<organism evidence="2 3">
    <name type="scientific">Candidatus Falkowbacteria bacterium RIFCSPLOWO2_12_FULL_45_10</name>
    <dbReference type="NCBI Taxonomy" id="1797990"/>
    <lineage>
        <taxon>Bacteria</taxon>
        <taxon>Candidatus Falkowiibacteriota</taxon>
    </lineage>
</organism>
<protein>
    <recommendedName>
        <fullName evidence="1">Transcription regulator TrmB N-terminal domain-containing protein</fullName>
    </recommendedName>
</protein>
<dbReference type="InterPro" id="IPR036390">
    <property type="entry name" value="WH_DNA-bd_sf"/>
</dbReference>
<comment type="caution">
    <text evidence="2">The sequence shown here is derived from an EMBL/GenBank/DDBJ whole genome shotgun (WGS) entry which is preliminary data.</text>
</comment>
<dbReference type="AlphaFoldDB" id="A0A1F5RZQ0"/>
<reference evidence="2 3" key="1">
    <citation type="journal article" date="2016" name="Nat. Commun.">
        <title>Thousands of microbial genomes shed light on interconnected biogeochemical processes in an aquifer system.</title>
        <authorList>
            <person name="Anantharaman K."/>
            <person name="Brown C.T."/>
            <person name="Hug L.A."/>
            <person name="Sharon I."/>
            <person name="Castelle C.J."/>
            <person name="Probst A.J."/>
            <person name="Thomas B.C."/>
            <person name="Singh A."/>
            <person name="Wilkins M.J."/>
            <person name="Karaoz U."/>
            <person name="Brodie E.L."/>
            <person name="Williams K.H."/>
            <person name="Hubbard S.S."/>
            <person name="Banfield J.F."/>
        </authorList>
    </citation>
    <scope>NUCLEOTIDE SEQUENCE [LARGE SCALE GENOMIC DNA]</scope>
</reference>
<feature type="domain" description="Transcription regulator TrmB N-terminal" evidence="1">
    <location>
        <begin position="7"/>
        <end position="75"/>
    </location>
</feature>
<evidence type="ECO:0000259" key="1">
    <source>
        <dbReference type="Pfam" id="PF01978"/>
    </source>
</evidence>
<dbReference type="PANTHER" id="PTHR34293:SF1">
    <property type="entry name" value="HTH-TYPE TRANSCRIPTIONAL REGULATOR TRMBL2"/>
    <property type="match status" value="1"/>
</dbReference>
<evidence type="ECO:0000313" key="2">
    <source>
        <dbReference type="EMBL" id="OGF19898.1"/>
    </source>
</evidence>